<dbReference type="GeneID" id="69579966"/>
<dbReference type="PANTHER" id="PTHR40031:SF1">
    <property type="entry name" value="MEMBRANE-BOUND METAL-DEPENDENT HYDROLASE"/>
    <property type="match status" value="1"/>
</dbReference>
<dbReference type="Proteomes" id="UP000044026">
    <property type="component" value="Unassembled WGS sequence"/>
</dbReference>
<gene>
    <name evidence="1" type="ORF">CCAN12_540004</name>
</gene>
<accession>A0A0B7HA83</accession>
<dbReference type="Pfam" id="PF04307">
    <property type="entry name" value="YdjM"/>
    <property type="match status" value="1"/>
</dbReference>
<evidence type="ECO:0000313" key="2">
    <source>
        <dbReference type="Proteomes" id="UP000044026"/>
    </source>
</evidence>
<reference evidence="1 2" key="1">
    <citation type="submission" date="2015-01" db="EMBL/GenBank/DDBJ databases">
        <authorList>
            <person name="Xiang T."/>
            <person name="Song Y."/>
            <person name="Huang L."/>
            <person name="Wang B."/>
            <person name="Wu P."/>
        </authorList>
    </citation>
    <scope>NUCLEOTIDE SEQUENCE [LARGE SCALE GENOMIC DNA]</scope>
    <source>
        <strain evidence="1 2">Cc12</strain>
    </source>
</reference>
<dbReference type="PANTHER" id="PTHR40031">
    <property type="entry name" value="HYPOTHETICAL MEMBRANE SPANNING PROTEIN"/>
    <property type="match status" value="1"/>
</dbReference>
<sequence>MDSLTQIVLGASIGEAILGKKLGNKALLYGAIAGTIPDLDVFVGKLYDPITAITIHRGFSHSILFFLILSPVLGILLQKWEYKKQLSFKQTTLFWFLGLLTHALLDAFTTWGTQLFYPSNLRLAQHSIFVIDPLYTLPFSFCLIMVMRLKRDHPKRRKWNNIGLIISSCYLLITVLVQQIVKNKFENQLQAQNIQYSRKIVKPAPLNIILWNGIFETEEGYYMGDYSFFDTSPISFNFYPKQPHLISDKKSEKVLQQLFWISEDWWVITEKNNELFFNDIRFGVLGYDQPEPEYAFSYKLYQQNGVLQAQEVANKSKSRAKELFSALWERIQGK</sequence>
<proteinExistence type="predicted"/>
<dbReference type="EMBL" id="CDOE01000050">
    <property type="protein sequence ID" value="CEN34518.1"/>
    <property type="molecule type" value="Genomic_DNA"/>
</dbReference>
<name>A0A0B7HA83_9FLAO</name>
<dbReference type="RefSeq" id="WP_041999479.1">
    <property type="nucleotide sequence ID" value="NZ_CP022382.1"/>
</dbReference>
<dbReference type="InterPro" id="IPR053170">
    <property type="entry name" value="Transcription_regulator"/>
</dbReference>
<dbReference type="InterPro" id="IPR007404">
    <property type="entry name" value="YdjM-like"/>
</dbReference>
<organism evidence="1 2">
    <name type="scientific">Capnocytophaga canimorsus</name>
    <dbReference type="NCBI Taxonomy" id="28188"/>
    <lineage>
        <taxon>Bacteria</taxon>
        <taxon>Pseudomonadati</taxon>
        <taxon>Bacteroidota</taxon>
        <taxon>Flavobacteriia</taxon>
        <taxon>Flavobacteriales</taxon>
        <taxon>Flavobacteriaceae</taxon>
        <taxon>Capnocytophaga</taxon>
    </lineage>
</organism>
<dbReference type="AlphaFoldDB" id="A0A0B7HA83"/>
<protein>
    <submittedName>
        <fullName evidence="1">Uncharacterized protein</fullName>
    </submittedName>
</protein>
<evidence type="ECO:0000313" key="1">
    <source>
        <dbReference type="EMBL" id="CEN34518.1"/>
    </source>
</evidence>